<keyword evidence="6" id="KW-0732">Signal</keyword>
<dbReference type="PRINTS" id="PR00931">
    <property type="entry name" value="MICOLLPTASE"/>
</dbReference>
<proteinExistence type="predicted"/>
<evidence type="ECO:0000256" key="2">
    <source>
        <dbReference type="ARBA" id="ARBA00004613"/>
    </source>
</evidence>
<dbReference type="Proteomes" id="UP000619293">
    <property type="component" value="Unassembled WGS sequence"/>
</dbReference>
<evidence type="ECO:0000256" key="9">
    <source>
        <dbReference type="ARBA" id="ARBA00023049"/>
    </source>
</evidence>
<evidence type="ECO:0000256" key="4">
    <source>
        <dbReference type="ARBA" id="ARBA00022670"/>
    </source>
</evidence>
<keyword evidence="7" id="KW-0378">Hydrolase</keyword>
<dbReference type="GO" id="GO:0008270">
    <property type="term" value="F:zinc ion binding"/>
    <property type="evidence" value="ECO:0007669"/>
    <property type="project" value="InterPro"/>
</dbReference>
<evidence type="ECO:0000256" key="5">
    <source>
        <dbReference type="ARBA" id="ARBA00022723"/>
    </source>
</evidence>
<keyword evidence="9" id="KW-0482">Metalloprotease</keyword>
<dbReference type="Gene3D" id="3.40.30.160">
    <property type="entry name" value="Collagenase ColT, N-terminal domain"/>
    <property type="match status" value="1"/>
</dbReference>
<evidence type="ECO:0000256" key="10">
    <source>
        <dbReference type="PIRSR" id="PIRSR602169-1"/>
    </source>
</evidence>
<evidence type="ECO:0000256" key="3">
    <source>
        <dbReference type="ARBA" id="ARBA00022525"/>
    </source>
</evidence>
<dbReference type="GO" id="GO:0006508">
    <property type="term" value="P:proteolysis"/>
    <property type="evidence" value="ECO:0007669"/>
    <property type="project" value="UniProtKB-KW"/>
</dbReference>
<evidence type="ECO:0000313" key="12">
    <source>
        <dbReference type="Proteomes" id="UP000619293"/>
    </source>
</evidence>
<dbReference type="InterPro" id="IPR002169">
    <property type="entry name" value="Peptidase_M9A/M9B"/>
</dbReference>
<dbReference type="EMBL" id="BONG01000083">
    <property type="protein sequence ID" value="GIF94131.1"/>
    <property type="molecule type" value="Genomic_DNA"/>
</dbReference>
<feature type="active site" evidence="10">
    <location>
        <position position="114"/>
    </location>
</feature>
<dbReference type="AlphaFoldDB" id="A0A8J3JZU1"/>
<reference evidence="11 12" key="1">
    <citation type="submission" date="2021-01" db="EMBL/GenBank/DDBJ databases">
        <title>Whole genome shotgun sequence of Catellatospora chokoriensis NBRC 107358.</title>
        <authorList>
            <person name="Komaki H."/>
            <person name="Tamura T."/>
        </authorList>
    </citation>
    <scope>NUCLEOTIDE SEQUENCE [LARGE SCALE GENOMIC DNA]</scope>
    <source>
        <strain evidence="11 12">NBRC 107358</strain>
    </source>
</reference>
<keyword evidence="12" id="KW-1185">Reference proteome</keyword>
<comment type="caution">
    <text evidence="11">The sequence shown here is derived from an EMBL/GenBank/DDBJ whole genome shotgun (WGS) entry which is preliminary data.</text>
</comment>
<dbReference type="Pfam" id="PF01752">
    <property type="entry name" value="Peptidase_M9"/>
    <property type="match status" value="1"/>
</dbReference>
<dbReference type="GO" id="GO:0004222">
    <property type="term" value="F:metalloendopeptidase activity"/>
    <property type="evidence" value="ECO:0007669"/>
    <property type="project" value="InterPro"/>
</dbReference>
<protein>
    <recommendedName>
        <fullName evidence="13">Collagenase</fullName>
    </recommendedName>
</protein>
<evidence type="ECO:0000256" key="8">
    <source>
        <dbReference type="ARBA" id="ARBA00022833"/>
    </source>
</evidence>
<dbReference type="Gene3D" id="1.10.390.20">
    <property type="match status" value="1"/>
</dbReference>
<evidence type="ECO:0000256" key="6">
    <source>
        <dbReference type="ARBA" id="ARBA00022729"/>
    </source>
</evidence>
<accession>A0A8J3JZU1</accession>
<sequence>MDELFPNTFTFDDGAMTVLTPLGLPALQVLYDATKRVHAQFSRVTQTIAPLPEDHNGQLTVFLFGSNQQYIDHAKELFDIDTDNGGIYIEPRGTFYTFDRVGQTYTLEELFRHEYAHYLAGRYLIGGMWANTPIYHTGRMQWFDEGFAEFLTGATATGGVTVRKTLVGRIKNDGVNRMTVADILRSTYESDAKYYRYSALLFNYWYANDPLTLLDIVELVRAGEPEAFLERIEGLAVDPGLESNYQAYLDGQIALQETLTNPSTPQSSPVLDLSDVNELENRIREHRFGTHVECSVAAVEVNTRFSARGCLTGVRRPTKDMLLAWRTFNKDLDELLADLQARPENNFDQAVGRFGRIHFNGDDGLGYYPLANFQIEGPLGPNGHELLPPLAQVVADFKGTRLGINASGTLLDDRTVQVNLALTTVARAAGTADAVFQDELTDDLFELRDDVYAIRPTYYRAFECGWDGDLQIIDVGVQQYGLRPISCVVSLE</sequence>
<evidence type="ECO:0008006" key="13">
    <source>
        <dbReference type="Google" id="ProtNLM"/>
    </source>
</evidence>
<keyword evidence="5" id="KW-0479">Metal-binding</keyword>
<dbReference type="GO" id="GO:0005576">
    <property type="term" value="C:extracellular region"/>
    <property type="evidence" value="ECO:0007669"/>
    <property type="project" value="UniProtKB-SubCell"/>
</dbReference>
<dbReference type="PANTHER" id="PTHR13062:SF9">
    <property type="entry name" value="MICROBIAL COLLAGENASE"/>
    <property type="match status" value="1"/>
</dbReference>
<keyword evidence="3" id="KW-0964">Secreted</keyword>
<evidence type="ECO:0000313" key="11">
    <source>
        <dbReference type="EMBL" id="GIF94131.1"/>
    </source>
</evidence>
<evidence type="ECO:0000256" key="7">
    <source>
        <dbReference type="ARBA" id="ARBA00022801"/>
    </source>
</evidence>
<comment type="cofactor">
    <cofactor evidence="1">
        <name>Zn(2+)</name>
        <dbReference type="ChEBI" id="CHEBI:29105"/>
    </cofactor>
</comment>
<organism evidence="11 12">
    <name type="scientific">Catellatospora chokoriensis</name>
    <dbReference type="NCBI Taxonomy" id="310353"/>
    <lineage>
        <taxon>Bacteria</taxon>
        <taxon>Bacillati</taxon>
        <taxon>Actinomycetota</taxon>
        <taxon>Actinomycetes</taxon>
        <taxon>Micromonosporales</taxon>
        <taxon>Micromonosporaceae</taxon>
        <taxon>Catellatospora</taxon>
    </lineage>
</organism>
<gene>
    <name evidence="11" type="ORF">Cch02nite_75750</name>
</gene>
<comment type="subcellular location">
    <subcellularLocation>
        <location evidence="2">Secreted</location>
    </subcellularLocation>
</comment>
<keyword evidence="8" id="KW-0862">Zinc</keyword>
<keyword evidence="4" id="KW-0645">Protease</keyword>
<name>A0A8J3JZU1_9ACTN</name>
<evidence type="ECO:0000256" key="1">
    <source>
        <dbReference type="ARBA" id="ARBA00001947"/>
    </source>
</evidence>
<dbReference type="PANTHER" id="PTHR13062">
    <property type="entry name" value="COLLAGENASE"/>
    <property type="match status" value="1"/>
</dbReference>